<accession>A0A101M481</accession>
<dbReference type="EMBL" id="LKAM01000001">
    <property type="protein sequence ID" value="KUM50809.1"/>
    <property type="molecule type" value="Genomic_DNA"/>
</dbReference>
<geneLocation type="mitochondrion" evidence="1"/>
<comment type="caution">
    <text evidence="1">The sequence shown here is derived from an EMBL/GenBank/DDBJ whole genome shotgun (WGS) entry which is preliminary data.</text>
</comment>
<sequence>MLQDRTIVWVYPNPVMTLLRVSIHSFKLVSHVLARSSWSWWLSFSIT</sequence>
<organism evidence="1">
    <name type="scientific">Picea glauca</name>
    <name type="common">White spruce</name>
    <name type="synonym">Pinus glauca</name>
    <dbReference type="NCBI Taxonomy" id="3330"/>
    <lineage>
        <taxon>Eukaryota</taxon>
        <taxon>Viridiplantae</taxon>
        <taxon>Streptophyta</taxon>
        <taxon>Embryophyta</taxon>
        <taxon>Tracheophyta</taxon>
        <taxon>Spermatophyta</taxon>
        <taxon>Pinopsida</taxon>
        <taxon>Pinidae</taxon>
        <taxon>Conifers I</taxon>
        <taxon>Pinales</taxon>
        <taxon>Pinaceae</taxon>
        <taxon>Picea</taxon>
    </lineage>
</organism>
<evidence type="ECO:0000313" key="1">
    <source>
        <dbReference type="EMBL" id="KUM50809.1"/>
    </source>
</evidence>
<protein>
    <submittedName>
        <fullName evidence="1">Uncharacterized protein</fullName>
    </submittedName>
</protein>
<name>A0A101M481_PICGL</name>
<reference evidence="1" key="1">
    <citation type="journal article" date="2015" name="Genome Biol. Evol.">
        <title>Organellar Genomes of White Spruce (Picea glauca): Assembly and Annotation.</title>
        <authorList>
            <person name="Jackman S.D."/>
            <person name="Warren R.L."/>
            <person name="Gibb E.A."/>
            <person name="Vandervalk B.P."/>
            <person name="Mohamadi H."/>
            <person name="Chu J."/>
            <person name="Raymond A."/>
            <person name="Pleasance S."/>
            <person name="Coope R."/>
            <person name="Wildung M.R."/>
            <person name="Ritland C.E."/>
            <person name="Bousquet J."/>
            <person name="Jones S.J."/>
            <person name="Bohlmann J."/>
            <person name="Birol I."/>
        </authorList>
    </citation>
    <scope>NUCLEOTIDE SEQUENCE [LARGE SCALE GENOMIC DNA]</scope>
    <source>
        <tissue evidence="1">Flushing bud</tissue>
    </source>
</reference>
<proteinExistence type="predicted"/>
<gene>
    <name evidence="1" type="ORF">ABT39_MTgene653</name>
</gene>
<keyword evidence="1" id="KW-0496">Mitochondrion</keyword>
<dbReference type="AlphaFoldDB" id="A0A101M481"/>